<feature type="domain" description="Transcription regulator Rua1 C-terminal" evidence="2">
    <location>
        <begin position="392"/>
        <end position="489"/>
    </location>
</feature>
<reference evidence="3 4" key="1">
    <citation type="submission" date="2017-06" db="EMBL/GenBank/DDBJ databases">
        <title>Genome of Fusarium nygamai isolate CS10214.</title>
        <authorList>
            <person name="Gardiner D.M."/>
            <person name="Obanor F."/>
            <person name="Kazan K."/>
        </authorList>
    </citation>
    <scope>NUCLEOTIDE SEQUENCE [LARGE SCALE GENOMIC DNA]</scope>
    <source>
        <strain evidence="3 4">CS10214</strain>
    </source>
</reference>
<dbReference type="EMBL" id="MTQA01000425">
    <property type="protein sequence ID" value="PNP59322.1"/>
    <property type="molecule type" value="Genomic_DNA"/>
</dbReference>
<dbReference type="AlphaFoldDB" id="A0A2K0UNJ4"/>
<protein>
    <recommendedName>
        <fullName evidence="2">Transcription regulator Rua1 C-terminal domain-containing protein</fullName>
    </recommendedName>
</protein>
<dbReference type="PANTHER" id="PTHR28125:SF3">
    <property type="entry name" value="TRANSCRIPTION REGULATOR RUA1 C-TERMINAL DOMAIN-CONTAINING PROTEIN"/>
    <property type="match status" value="1"/>
</dbReference>
<comment type="caution">
    <text evidence="3">The sequence shown here is derived from an EMBL/GenBank/DDBJ whole genome shotgun (WGS) entry which is preliminary data.</text>
</comment>
<sequence>MNSNGFTAIESVLDSEMQSMPATQSKSRSMPIYQGFAFCGAENFSSVPFWDSYSVSLQQNSNETMAHPESMHQDFYPPTTMDDSSRMEEPVENQFYLIGMGYNMTIGMNSITPDEAIPVLTLKQGTLVEEDLVAIVDCSKQHQMPGSSFSPSTSSAFSDMPLDDFSAVLSEVPSFGSDYPPPSNRTPMMSAARFWTVDSPRTDPQSRTAPVRTRNRSRGASPSPRPSNVRFAPYSVKGPRLERWSNGTGNTSASRKPAQYDYHPCQDVYNGHQHMYSGHSPLAIGATPLPFNYGNLQALQQAPFVVPSNPVYQRDNMLLATQLPSQTAQQHPWQTDSNGDAACLNRLYTDLSDPPELYAALREEQIPPPPDDMNPENPDMISCEQELCFEGDLYTPKWVRGHGNKRQGWCGICKPGRWLVLKNSAFWYDKSFYHGISAATGSPFQEPQQKRRMNGSPDVWEGLCGSCEQWIALVTSKKKGTTWFRHAYKVSLTNSLKGT</sequence>
<proteinExistence type="predicted"/>
<evidence type="ECO:0000313" key="3">
    <source>
        <dbReference type="EMBL" id="PNP59322.1"/>
    </source>
</evidence>
<organism evidence="3 4">
    <name type="scientific">Gibberella nygamai</name>
    <name type="common">Bean root rot disease fungus</name>
    <name type="synonym">Fusarium nygamai</name>
    <dbReference type="NCBI Taxonomy" id="42673"/>
    <lineage>
        <taxon>Eukaryota</taxon>
        <taxon>Fungi</taxon>
        <taxon>Dikarya</taxon>
        <taxon>Ascomycota</taxon>
        <taxon>Pezizomycotina</taxon>
        <taxon>Sordariomycetes</taxon>
        <taxon>Hypocreomycetidae</taxon>
        <taxon>Hypocreales</taxon>
        <taxon>Nectriaceae</taxon>
        <taxon>Fusarium</taxon>
        <taxon>Fusarium fujikuroi species complex</taxon>
    </lineage>
</organism>
<evidence type="ECO:0000259" key="2">
    <source>
        <dbReference type="Pfam" id="PF14616"/>
    </source>
</evidence>
<dbReference type="OrthoDB" id="5595379at2759"/>
<dbReference type="Proteomes" id="UP000236664">
    <property type="component" value="Unassembled WGS sequence"/>
</dbReference>
<feature type="region of interest" description="Disordered" evidence="1">
    <location>
        <begin position="197"/>
        <end position="258"/>
    </location>
</feature>
<evidence type="ECO:0000313" key="4">
    <source>
        <dbReference type="Proteomes" id="UP000236664"/>
    </source>
</evidence>
<dbReference type="InterPro" id="IPR028012">
    <property type="entry name" value="Rua1_C"/>
</dbReference>
<dbReference type="PANTHER" id="PTHR28125">
    <property type="entry name" value="MEIOTIC EXPRESSION UP-REGULATED PROTEIN 26"/>
    <property type="match status" value="1"/>
</dbReference>
<evidence type="ECO:0000256" key="1">
    <source>
        <dbReference type="SAM" id="MobiDB-lite"/>
    </source>
</evidence>
<feature type="compositionally biased region" description="Polar residues" evidence="1">
    <location>
        <begin position="245"/>
        <end position="254"/>
    </location>
</feature>
<accession>A0A2K0UNJ4</accession>
<dbReference type="Pfam" id="PF14616">
    <property type="entry name" value="Rua1_C"/>
    <property type="match status" value="1"/>
</dbReference>
<gene>
    <name evidence="3" type="ORF">FNYG_14937</name>
</gene>
<keyword evidence="4" id="KW-1185">Reference proteome</keyword>
<name>A0A2K0UNJ4_GIBNY</name>